<keyword evidence="5" id="KW-1185">Reference proteome</keyword>
<name>A0AAV3Y5L9_9GAST</name>
<feature type="non-terminal residue" evidence="4">
    <location>
        <position position="537"/>
    </location>
</feature>
<organism evidence="4 5">
    <name type="scientific">Plakobranchus ocellatus</name>
    <dbReference type="NCBI Taxonomy" id="259542"/>
    <lineage>
        <taxon>Eukaryota</taxon>
        <taxon>Metazoa</taxon>
        <taxon>Spiralia</taxon>
        <taxon>Lophotrochozoa</taxon>
        <taxon>Mollusca</taxon>
        <taxon>Gastropoda</taxon>
        <taxon>Heterobranchia</taxon>
        <taxon>Euthyneura</taxon>
        <taxon>Panpulmonata</taxon>
        <taxon>Sacoglossa</taxon>
        <taxon>Placobranchoidea</taxon>
        <taxon>Plakobranchidae</taxon>
        <taxon>Plakobranchus</taxon>
    </lineage>
</organism>
<dbReference type="EMBL" id="BLXT01000992">
    <property type="protein sequence ID" value="GFN82535.1"/>
    <property type="molecule type" value="Genomic_DNA"/>
</dbReference>
<dbReference type="PANTHER" id="PTHR14663">
    <property type="entry name" value="METHYLTRANSFERASE NSUN7-RELATED"/>
    <property type="match status" value="1"/>
</dbReference>
<keyword evidence="1" id="KW-0808">Transferase</keyword>
<comment type="caution">
    <text evidence="1">Lacks conserved residue(s) required for the propagation of feature annotation.</text>
</comment>
<dbReference type="AlphaFoldDB" id="A0AAV3Y5L9"/>
<dbReference type="Gene3D" id="3.40.50.150">
    <property type="entry name" value="Vaccinia Virus protein VP39"/>
    <property type="match status" value="1"/>
</dbReference>
<protein>
    <submittedName>
        <fullName evidence="4">25S rRNA (Cytosine-c(5))-methyltransferase rcm1</fullName>
    </submittedName>
</protein>
<dbReference type="Proteomes" id="UP000735302">
    <property type="component" value="Unassembled WGS sequence"/>
</dbReference>
<dbReference type="Gene3D" id="3.30.70.1170">
    <property type="entry name" value="Sun protein, domain 3"/>
    <property type="match status" value="1"/>
</dbReference>
<comment type="caution">
    <text evidence="4">The sequence shown here is derived from an EMBL/GenBank/DDBJ whole genome shotgun (WGS) entry which is preliminary data.</text>
</comment>
<evidence type="ECO:0000313" key="4">
    <source>
        <dbReference type="EMBL" id="GFN82535.1"/>
    </source>
</evidence>
<comment type="similarity">
    <text evidence="1">Belongs to the class I-like SAM-binding methyltransferase superfamily. RsmB/NOP family.</text>
</comment>
<keyword evidence="1" id="KW-0694">RNA-binding</keyword>
<evidence type="ECO:0000256" key="2">
    <source>
        <dbReference type="SAM" id="MobiDB-lite"/>
    </source>
</evidence>
<feature type="region of interest" description="Disordered" evidence="2">
    <location>
        <begin position="37"/>
        <end position="90"/>
    </location>
</feature>
<reference evidence="4 5" key="1">
    <citation type="journal article" date="2021" name="Elife">
        <title>Chloroplast acquisition without the gene transfer in kleptoplastic sea slugs, Plakobranchus ocellatus.</title>
        <authorList>
            <person name="Maeda T."/>
            <person name="Takahashi S."/>
            <person name="Yoshida T."/>
            <person name="Shimamura S."/>
            <person name="Takaki Y."/>
            <person name="Nagai Y."/>
            <person name="Toyoda A."/>
            <person name="Suzuki Y."/>
            <person name="Arimoto A."/>
            <person name="Ishii H."/>
            <person name="Satoh N."/>
            <person name="Nishiyama T."/>
            <person name="Hasebe M."/>
            <person name="Maruyama T."/>
            <person name="Minagawa J."/>
            <person name="Obokata J."/>
            <person name="Shigenobu S."/>
        </authorList>
    </citation>
    <scope>NUCLEOTIDE SEQUENCE [LARGE SCALE GENOMIC DNA]</scope>
</reference>
<evidence type="ECO:0000259" key="3">
    <source>
        <dbReference type="PROSITE" id="PS51686"/>
    </source>
</evidence>
<dbReference type="Pfam" id="PF21148">
    <property type="entry name" value="NSUN5_fdxn-like"/>
    <property type="match status" value="1"/>
</dbReference>
<accession>A0AAV3Y5L9</accession>
<sequence>MPGSALGQSSTREASLESFIIRAKSEFEFLYIASPQQGDLRLSGPPSGQGAGSGARTRDRRVPADLRADSQATVLPMPRAKSDNDANDNDYDDRVEDVTDDAAVHAGFSRSNRVKLRSDYSLVCIILFDLQSRKFQRRLPLPEELGIPTENNTAEDEPESGLPTVSPDLDETCLEIEEALLSRKTRLQSNIAKERIKRNAPSIEHLLPEQVRNKDETKSVNPVFCWVNQMKISMTSIIESLTSEGFQELEDDLDISEQSSKVFKRDPHCCDLLVFPPHLNMYLKDSEWVAAGQLVQQDKSSCLAPQTVQLLLGIDQDVIHVNVGTGLTTGHIASLLRHKSSGSHIWAFEPGEAEKTKKAVRNLEFLGVKNTKVIPDHFLNSDPEDIRYRNVRAILITANCSKSAITSPVQFIVSEGEDMQILGELSQAESNITRIRELTHDHESLLRHALKFPRVQAVVYTTRSRYQAENEHVVNQVLDAVNGLQNGKKLPFRVTPPVLPFSGDEIGTEGGVVDGKFARFQPSDRSNGCFVAILSRE</sequence>
<evidence type="ECO:0000256" key="1">
    <source>
        <dbReference type="PROSITE-ProRule" id="PRU01023"/>
    </source>
</evidence>
<dbReference type="InterPro" id="IPR042620">
    <property type="entry name" value="NSUN7"/>
</dbReference>
<dbReference type="GO" id="GO:0008168">
    <property type="term" value="F:methyltransferase activity"/>
    <property type="evidence" value="ECO:0007669"/>
    <property type="project" value="UniProtKB-KW"/>
</dbReference>
<dbReference type="InterPro" id="IPR001678">
    <property type="entry name" value="MeTrfase_RsmB-F_NOP2_dom"/>
</dbReference>
<dbReference type="InterPro" id="IPR049561">
    <property type="entry name" value="NSUN5_7_fdxn-like"/>
</dbReference>
<dbReference type="GO" id="GO:0003723">
    <property type="term" value="F:RNA binding"/>
    <property type="evidence" value="ECO:0007669"/>
    <property type="project" value="UniProtKB-UniRule"/>
</dbReference>
<keyword evidence="1" id="KW-0489">Methyltransferase</keyword>
<feature type="domain" description="SAM-dependent MTase RsmB/NOP-type" evidence="3">
    <location>
        <begin position="213"/>
        <end position="537"/>
    </location>
</feature>
<evidence type="ECO:0000313" key="5">
    <source>
        <dbReference type="Proteomes" id="UP000735302"/>
    </source>
</evidence>
<dbReference type="InterPro" id="IPR029063">
    <property type="entry name" value="SAM-dependent_MTases_sf"/>
</dbReference>
<dbReference type="PANTHER" id="PTHR14663:SF2">
    <property type="entry name" value="METHYLTRANSFERASE NSUN7-RELATED"/>
    <property type="match status" value="1"/>
</dbReference>
<dbReference type="SUPFAM" id="SSF53335">
    <property type="entry name" value="S-adenosyl-L-methionine-dependent methyltransferases"/>
    <property type="match status" value="1"/>
</dbReference>
<dbReference type="GO" id="GO:0032259">
    <property type="term" value="P:methylation"/>
    <property type="evidence" value="ECO:0007669"/>
    <property type="project" value="UniProtKB-KW"/>
</dbReference>
<keyword evidence="1" id="KW-0949">S-adenosyl-L-methionine</keyword>
<dbReference type="PROSITE" id="PS51686">
    <property type="entry name" value="SAM_MT_RSMB_NOP"/>
    <property type="match status" value="1"/>
</dbReference>
<feature type="compositionally biased region" description="Basic and acidic residues" evidence="2">
    <location>
        <begin position="56"/>
        <end position="68"/>
    </location>
</feature>
<feature type="region of interest" description="Disordered" evidence="2">
    <location>
        <begin position="146"/>
        <end position="167"/>
    </location>
</feature>
<proteinExistence type="inferred from homology"/>
<gene>
    <name evidence="4" type="ORF">PoB_000904100</name>
</gene>